<dbReference type="RefSeq" id="XP_027077941.1">
    <property type="nucleotide sequence ID" value="XM_027222140.2"/>
</dbReference>
<feature type="compositionally biased region" description="Basic and acidic residues" evidence="7">
    <location>
        <begin position="131"/>
        <end position="152"/>
    </location>
</feature>
<evidence type="ECO:0000313" key="9">
    <source>
        <dbReference type="Proteomes" id="UP001652660"/>
    </source>
</evidence>
<feature type="domain" description="FLZ-type" evidence="8">
    <location>
        <begin position="92"/>
        <end position="136"/>
    </location>
</feature>
<dbReference type="OrthoDB" id="1925036at2759"/>
<reference evidence="10" key="2">
    <citation type="submission" date="2025-08" db="UniProtKB">
        <authorList>
            <consortium name="RefSeq"/>
        </authorList>
    </citation>
    <scope>IDENTIFICATION</scope>
    <source>
        <tissue evidence="10">Leaves</tissue>
    </source>
</reference>
<evidence type="ECO:0000256" key="6">
    <source>
        <dbReference type="PROSITE-ProRule" id="PRU01131"/>
    </source>
</evidence>
<keyword evidence="4" id="KW-0479">Metal-binding</keyword>
<dbReference type="GeneID" id="113701469"/>
<reference evidence="9" key="1">
    <citation type="journal article" date="2025" name="Foods">
        <title>Unveiling the Microbial Signatures of Arabica Coffee Cherries: Insights into Ripeness Specific Diversity, Functional Traits, and Implications for Quality and Safety.</title>
        <authorList>
            <consortium name="RefSeq"/>
            <person name="Tenea G.N."/>
            <person name="Cifuentes V."/>
            <person name="Reyes P."/>
            <person name="Cevallos-Vallejos M."/>
        </authorList>
    </citation>
    <scope>NUCLEOTIDE SEQUENCE [LARGE SCALE GENOMIC DNA]</scope>
</reference>
<comment type="similarity">
    <text evidence="2">Belongs to the FLZ family.</text>
</comment>
<evidence type="ECO:0000256" key="5">
    <source>
        <dbReference type="ARBA" id="ARBA00022771"/>
    </source>
</evidence>
<dbReference type="AlphaFoldDB" id="A0A6P6TK88"/>
<protein>
    <submittedName>
        <fullName evidence="10">FCS-Like Zinc finger 5</fullName>
    </submittedName>
</protein>
<feature type="zinc finger region" description="FLZ-type" evidence="6">
    <location>
        <begin position="92"/>
        <end position="136"/>
    </location>
</feature>
<dbReference type="PANTHER" id="PTHR33059:SF76">
    <property type="entry name" value="FCS-LIKE ZINC FINGER 7"/>
    <property type="match status" value="1"/>
</dbReference>
<keyword evidence="5" id="KW-0863">Zinc-finger</keyword>
<proteinExistence type="inferred from homology"/>
<dbReference type="GO" id="GO:0008270">
    <property type="term" value="F:zinc ion binding"/>
    <property type="evidence" value="ECO:0007669"/>
    <property type="project" value="UniProtKB-KW"/>
</dbReference>
<evidence type="ECO:0000256" key="1">
    <source>
        <dbReference type="ARBA" id="ARBA00004496"/>
    </source>
</evidence>
<feature type="compositionally biased region" description="Low complexity" evidence="7">
    <location>
        <begin position="154"/>
        <end position="173"/>
    </location>
</feature>
<evidence type="ECO:0000256" key="2">
    <source>
        <dbReference type="ARBA" id="ARBA00009374"/>
    </source>
</evidence>
<gene>
    <name evidence="10" type="primary">LOC113701469</name>
</gene>
<organism evidence="9 10">
    <name type="scientific">Coffea arabica</name>
    <name type="common">Arabian coffee</name>
    <dbReference type="NCBI Taxonomy" id="13443"/>
    <lineage>
        <taxon>Eukaryota</taxon>
        <taxon>Viridiplantae</taxon>
        <taxon>Streptophyta</taxon>
        <taxon>Embryophyta</taxon>
        <taxon>Tracheophyta</taxon>
        <taxon>Spermatophyta</taxon>
        <taxon>Magnoliopsida</taxon>
        <taxon>eudicotyledons</taxon>
        <taxon>Gunneridae</taxon>
        <taxon>Pentapetalae</taxon>
        <taxon>asterids</taxon>
        <taxon>lamiids</taxon>
        <taxon>Gentianales</taxon>
        <taxon>Rubiaceae</taxon>
        <taxon>Ixoroideae</taxon>
        <taxon>Gardenieae complex</taxon>
        <taxon>Bertiereae - Coffeeae clade</taxon>
        <taxon>Coffeeae</taxon>
        <taxon>Coffea</taxon>
    </lineage>
</organism>
<dbReference type="PANTHER" id="PTHR33059">
    <property type="entry name" value="FCS-LIKE ZINC FINGER 5"/>
    <property type="match status" value="1"/>
</dbReference>
<dbReference type="GO" id="GO:0005737">
    <property type="term" value="C:cytoplasm"/>
    <property type="evidence" value="ECO:0007669"/>
    <property type="project" value="UniProtKB-SubCell"/>
</dbReference>
<dbReference type="PROSITE" id="PS51795">
    <property type="entry name" value="ZF_FLZ"/>
    <property type="match status" value="1"/>
</dbReference>
<feature type="region of interest" description="Disordered" evidence="7">
    <location>
        <begin position="131"/>
        <end position="173"/>
    </location>
</feature>
<comment type="subcellular location">
    <subcellularLocation>
        <location evidence="1">Cytoplasm</location>
    </subcellularLocation>
</comment>
<dbReference type="Pfam" id="PF04570">
    <property type="entry name" value="zf-FLZ"/>
    <property type="match status" value="1"/>
</dbReference>
<evidence type="ECO:0000259" key="8">
    <source>
        <dbReference type="PROSITE" id="PS51795"/>
    </source>
</evidence>
<keyword evidence="9" id="KW-1185">Reference proteome</keyword>
<dbReference type="Proteomes" id="UP001652660">
    <property type="component" value="Chromosome 7e"/>
</dbReference>
<evidence type="ECO:0000256" key="4">
    <source>
        <dbReference type="ARBA" id="ARBA00022723"/>
    </source>
</evidence>
<name>A0A6P6TK88_COFAR</name>
<keyword evidence="3" id="KW-0963">Cytoplasm</keyword>
<dbReference type="InterPro" id="IPR007650">
    <property type="entry name" value="Zf-FLZ_dom"/>
</dbReference>
<keyword evidence="5" id="KW-0862">Zinc</keyword>
<evidence type="ECO:0000256" key="7">
    <source>
        <dbReference type="SAM" id="MobiDB-lite"/>
    </source>
</evidence>
<sequence>MLGKRARAPMRRTTSMTGITVDVGAGNMAMDAPASVDPQNPITSGDHGVPEGHVMVGPSAYDHRLTAPMLLSPRYFRRDPSADHHQPLETANFLRTCGLCNRRLAPGRDIYMYRGDSAFCSQECREQRMKQDERKEKYRMAASKKVEGHHNQYSELANSASESSSNSETVAAA</sequence>
<accession>A0A6P6TK88</accession>
<evidence type="ECO:0000256" key="3">
    <source>
        <dbReference type="ARBA" id="ARBA00022490"/>
    </source>
</evidence>
<evidence type="ECO:0000313" key="10">
    <source>
        <dbReference type="RefSeq" id="XP_027077941.1"/>
    </source>
</evidence>